<dbReference type="EMBL" id="JBHMCA010000090">
    <property type="protein sequence ID" value="MFB9451547.1"/>
    <property type="molecule type" value="Genomic_DNA"/>
</dbReference>
<dbReference type="PANTHER" id="PTHR43420:SF3">
    <property type="entry name" value="N-ACETYLTRANSFERASE DOMAIN-CONTAINING PROTEIN"/>
    <property type="match status" value="1"/>
</dbReference>
<sequence length="292" mass="29615">MTAHELDDPVGASLRGRHAHLARRAGSAATYVDGVSTFAAVPAEPVAADWDDLARLLGPGAFADLFSAAVTPPGDWEPVFELDGFQMVLDRPATGPAGAEPSAAALSAAGSAAALSAAGSAAALSAAASSAVVSSAVLSAAGSAAVVSAAGSAAARPALVRLGLADVPDMLALTEQARPGPFWARTIEMGAFCGVREEGALVAMAGERLAPPGWTEISAVCTAPHARGRGLAERVVRRAIDGILGRGERVLLHVAAANTGAIRLYERLGFVVRRPVRFHGYRVPPEPLRPAA</sequence>
<accession>A0ABV5MRP1</accession>
<dbReference type="InterPro" id="IPR050680">
    <property type="entry name" value="YpeA/RimI_acetyltransf"/>
</dbReference>
<keyword evidence="5" id="KW-1185">Reference proteome</keyword>
<keyword evidence="2" id="KW-0012">Acyltransferase</keyword>
<dbReference type="InterPro" id="IPR013653">
    <property type="entry name" value="GCN5-like_dom"/>
</dbReference>
<dbReference type="RefSeq" id="WP_246656354.1">
    <property type="nucleotide sequence ID" value="NZ_CP061913.1"/>
</dbReference>
<dbReference type="PROSITE" id="PS51186">
    <property type="entry name" value="GNAT"/>
    <property type="match status" value="1"/>
</dbReference>
<evidence type="ECO:0000259" key="3">
    <source>
        <dbReference type="PROSITE" id="PS51186"/>
    </source>
</evidence>
<dbReference type="PANTHER" id="PTHR43420">
    <property type="entry name" value="ACETYLTRANSFERASE"/>
    <property type="match status" value="1"/>
</dbReference>
<organism evidence="4 5">
    <name type="scientific">Dactylosporangium vinaceum</name>
    <dbReference type="NCBI Taxonomy" id="53362"/>
    <lineage>
        <taxon>Bacteria</taxon>
        <taxon>Bacillati</taxon>
        <taxon>Actinomycetota</taxon>
        <taxon>Actinomycetes</taxon>
        <taxon>Micromonosporales</taxon>
        <taxon>Micromonosporaceae</taxon>
        <taxon>Dactylosporangium</taxon>
    </lineage>
</organism>
<evidence type="ECO:0000313" key="4">
    <source>
        <dbReference type="EMBL" id="MFB9451547.1"/>
    </source>
</evidence>
<evidence type="ECO:0000256" key="2">
    <source>
        <dbReference type="ARBA" id="ARBA00023315"/>
    </source>
</evidence>
<name>A0ABV5MRP1_9ACTN</name>
<dbReference type="Pfam" id="PF08445">
    <property type="entry name" value="FR47"/>
    <property type="match status" value="1"/>
</dbReference>
<feature type="domain" description="N-acetyltransferase" evidence="3">
    <location>
        <begin position="157"/>
        <end position="290"/>
    </location>
</feature>
<evidence type="ECO:0000256" key="1">
    <source>
        <dbReference type="ARBA" id="ARBA00022679"/>
    </source>
</evidence>
<keyword evidence="1" id="KW-0808">Transferase</keyword>
<evidence type="ECO:0000313" key="5">
    <source>
        <dbReference type="Proteomes" id="UP001589608"/>
    </source>
</evidence>
<dbReference type="Proteomes" id="UP001589608">
    <property type="component" value="Unassembled WGS sequence"/>
</dbReference>
<comment type="caution">
    <text evidence="4">The sequence shown here is derived from an EMBL/GenBank/DDBJ whole genome shotgun (WGS) entry which is preliminary data.</text>
</comment>
<proteinExistence type="predicted"/>
<gene>
    <name evidence="4" type="ORF">ACFFTR_51505</name>
</gene>
<reference evidence="4 5" key="1">
    <citation type="submission" date="2024-09" db="EMBL/GenBank/DDBJ databases">
        <authorList>
            <person name="Sun Q."/>
            <person name="Mori K."/>
        </authorList>
    </citation>
    <scope>NUCLEOTIDE SEQUENCE [LARGE SCALE GENOMIC DNA]</scope>
    <source>
        <strain evidence="4 5">JCM 3307</strain>
    </source>
</reference>
<dbReference type="SUPFAM" id="SSF55729">
    <property type="entry name" value="Acyl-CoA N-acyltransferases (Nat)"/>
    <property type="match status" value="1"/>
</dbReference>
<dbReference type="Gene3D" id="3.40.630.30">
    <property type="match status" value="1"/>
</dbReference>
<dbReference type="InterPro" id="IPR000182">
    <property type="entry name" value="GNAT_dom"/>
</dbReference>
<protein>
    <submittedName>
        <fullName evidence="4">GNAT family N-acetyltransferase</fullName>
    </submittedName>
</protein>
<dbReference type="InterPro" id="IPR016181">
    <property type="entry name" value="Acyl_CoA_acyltransferase"/>
</dbReference>